<comment type="caution">
    <text evidence="1">The sequence shown here is derived from an EMBL/GenBank/DDBJ whole genome shotgun (WGS) entry which is preliminary data.</text>
</comment>
<evidence type="ECO:0000313" key="1">
    <source>
        <dbReference type="EMBL" id="CAG8226330.1"/>
    </source>
</evidence>
<dbReference type="EMBL" id="CAJVPA010000011">
    <property type="protein sequence ID" value="CAG8226330.1"/>
    <property type="molecule type" value="Genomic_DNA"/>
</dbReference>
<gene>
    <name evidence="1" type="ORF">PSALAMII_LOCUS198</name>
</gene>
<reference evidence="1" key="1">
    <citation type="submission" date="2021-07" db="EMBL/GenBank/DDBJ databases">
        <authorList>
            <person name="Branca A.L. A."/>
        </authorList>
    </citation>
    <scope>NUCLEOTIDE SEQUENCE</scope>
</reference>
<accession>A0A9W4I6B8</accession>
<name>A0A9W4I6B8_9EURO</name>
<proteinExistence type="predicted"/>
<evidence type="ECO:0000313" key="2">
    <source>
        <dbReference type="Proteomes" id="UP001152646"/>
    </source>
</evidence>
<dbReference type="AlphaFoldDB" id="A0A9W4I6B8"/>
<evidence type="ECO:0008006" key="3">
    <source>
        <dbReference type="Google" id="ProtNLM"/>
    </source>
</evidence>
<dbReference type="Proteomes" id="UP001152646">
    <property type="component" value="Unassembled WGS sequence"/>
</dbReference>
<dbReference type="Gene3D" id="3.40.50.300">
    <property type="entry name" value="P-loop containing nucleotide triphosphate hydrolases"/>
    <property type="match status" value="1"/>
</dbReference>
<dbReference type="OrthoDB" id="4327238at2759"/>
<organism evidence="1 2">
    <name type="scientific">Penicillium salamii</name>
    <dbReference type="NCBI Taxonomy" id="1612424"/>
    <lineage>
        <taxon>Eukaryota</taxon>
        <taxon>Fungi</taxon>
        <taxon>Dikarya</taxon>
        <taxon>Ascomycota</taxon>
        <taxon>Pezizomycotina</taxon>
        <taxon>Eurotiomycetes</taxon>
        <taxon>Eurotiomycetidae</taxon>
        <taxon>Eurotiales</taxon>
        <taxon>Aspergillaceae</taxon>
        <taxon>Penicillium</taxon>
    </lineage>
</organism>
<dbReference type="InterPro" id="IPR027417">
    <property type="entry name" value="P-loop_NTPase"/>
</dbReference>
<sequence length="495" mass="55418">MAAPANVPEFFSLPLGADYPKELDQQLKRTRACTIKIEGVASSISASLRIRLDSKQPWLDVQFDRTHVIFPATRAAFKLVLQGDSRETDNIIKTHQKSAPQLKKDYQACFFQLSASADPVFAGPFWKLNKDLSARWKSLQAVKWNQKTATIWIEIPNKCLDEFRIMQTHIAKLVTLVRTNLKPNNPECGLWYAERNQLPESDKAPRRPKAPWLFDQDGDYHTWDSPLNFFLDEQDRRSRLVEAAIIEQHIECATYDKVFCDEKIHDVILERAGPTEAYWQLHVWMNADPKPDPPEGIKAKYQVNTAGSGESATGTLVTGDGICIQSSRADFAILTRASFDSSMDGQMRKIKATVTVNLKSTTLQIDALALAGRIVTFGDSDKTEGHGYSLKRTILAHGSELSPESKHYFELDVREVSVLDQNVKDERLEYIQKKFKLDSSQLKAVYNSVFRVVAGVHLVKGPPGNGKTQTTLVMILILACLGLQSSCGHPASGLS</sequence>
<protein>
    <recommendedName>
        <fullName evidence="3">DNA2/NAM7 helicase helicase domain-containing protein</fullName>
    </recommendedName>
</protein>